<dbReference type="Proteomes" id="UP000095350">
    <property type="component" value="Unassembled WGS sequence"/>
</dbReference>
<dbReference type="PaxDb" id="166486-ERS852572_03361"/>
<evidence type="ECO:0000313" key="4">
    <source>
        <dbReference type="Proteomes" id="UP000095350"/>
    </source>
</evidence>
<evidence type="ECO:0000313" key="3">
    <source>
        <dbReference type="EMBL" id="RHC15235.1"/>
    </source>
</evidence>
<reference evidence="2 4" key="1">
    <citation type="submission" date="2015-09" db="EMBL/GenBank/DDBJ databases">
        <authorList>
            <consortium name="Pathogen Informatics"/>
        </authorList>
    </citation>
    <scope>NUCLEOTIDE SEQUENCE [LARGE SCALE GENOMIC DNA]</scope>
    <source>
        <strain evidence="2 4">2789STDY5834960</strain>
    </source>
</reference>
<feature type="region of interest" description="Disordered" evidence="1">
    <location>
        <begin position="1"/>
        <end position="38"/>
    </location>
</feature>
<protein>
    <submittedName>
        <fullName evidence="2">Uncharacterized protein</fullName>
    </submittedName>
</protein>
<dbReference type="EMBL" id="CYXZ01000034">
    <property type="protein sequence ID" value="CUN29562.1"/>
    <property type="molecule type" value="Genomic_DNA"/>
</dbReference>
<dbReference type="EMBL" id="QSHO01000013">
    <property type="protein sequence ID" value="RHC15235.1"/>
    <property type="molecule type" value="Genomic_DNA"/>
</dbReference>
<accession>A0A173VQJ5</accession>
<feature type="compositionally biased region" description="Basic and acidic residues" evidence="1">
    <location>
        <begin position="28"/>
        <end position="37"/>
    </location>
</feature>
<name>A0A173VQJ5_9FIRM</name>
<feature type="compositionally biased region" description="Polar residues" evidence="1">
    <location>
        <begin position="1"/>
        <end position="26"/>
    </location>
</feature>
<organism evidence="2 4">
    <name type="scientific">Roseburia intestinalis</name>
    <dbReference type="NCBI Taxonomy" id="166486"/>
    <lineage>
        <taxon>Bacteria</taxon>
        <taxon>Bacillati</taxon>
        <taxon>Bacillota</taxon>
        <taxon>Clostridia</taxon>
        <taxon>Lachnospirales</taxon>
        <taxon>Lachnospiraceae</taxon>
        <taxon>Roseburia</taxon>
    </lineage>
</organism>
<reference evidence="3 5" key="2">
    <citation type="submission" date="2018-08" db="EMBL/GenBank/DDBJ databases">
        <title>A genome reference for cultivated species of the human gut microbiota.</title>
        <authorList>
            <person name="Zou Y."/>
            <person name="Xue W."/>
            <person name="Luo G."/>
        </authorList>
    </citation>
    <scope>NUCLEOTIDE SEQUENCE [LARGE SCALE GENOMIC DNA]</scope>
    <source>
        <strain evidence="3 5">AM37-1AC</strain>
    </source>
</reference>
<dbReference type="Proteomes" id="UP000283513">
    <property type="component" value="Unassembled WGS sequence"/>
</dbReference>
<dbReference type="AlphaFoldDB" id="A0A173VQJ5"/>
<evidence type="ECO:0000313" key="5">
    <source>
        <dbReference type="Proteomes" id="UP000283513"/>
    </source>
</evidence>
<sequence length="99" mass="11057">MDSLTTNTPAPTVSTEATQPVQQAQPDKSARFKEKAENQASKVMAEIEKLQKLSNKKYYTYSTEQINELFGAIQSALDETKVTFTTTNAEKKKLFTFSA</sequence>
<gene>
    <name evidence="3" type="ORF">DW856_14460</name>
    <name evidence="2" type="ORF">ERS852572_03361</name>
</gene>
<proteinExistence type="predicted"/>
<evidence type="ECO:0000256" key="1">
    <source>
        <dbReference type="SAM" id="MobiDB-lite"/>
    </source>
</evidence>
<evidence type="ECO:0000313" key="2">
    <source>
        <dbReference type="EMBL" id="CUN29562.1"/>
    </source>
</evidence>
<dbReference type="RefSeq" id="WP_055195880.1">
    <property type="nucleotide sequence ID" value="NZ_CABIYH010000034.1"/>
</dbReference>